<dbReference type="GO" id="GO:0004553">
    <property type="term" value="F:hydrolase activity, hydrolyzing O-glycosyl compounds"/>
    <property type="evidence" value="ECO:0007669"/>
    <property type="project" value="InterPro"/>
</dbReference>
<dbReference type="PROSITE" id="PS51762">
    <property type="entry name" value="GH16_2"/>
    <property type="match status" value="1"/>
</dbReference>
<evidence type="ECO:0000259" key="3">
    <source>
        <dbReference type="PROSITE" id="PS51762"/>
    </source>
</evidence>
<evidence type="ECO:0000256" key="1">
    <source>
        <dbReference type="ARBA" id="ARBA00006865"/>
    </source>
</evidence>
<dbReference type="SUPFAM" id="SSF49899">
    <property type="entry name" value="Concanavalin A-like lectins/glucanases"/>
    <property type="match status" value="1"/>
</dbReference>
<protein>
    <submittedName>
        <fullName evidence="4">Beta-glucanase</fullName>
    </submittedName>
</protein>
<feature type="signal peptide" evidence="2">
    <location>
        <begin position="1"/>
        <end position="22"/>
    </location>
</feature>
<comment type="caution">
    <text evidence="4">The sequence shown here is derived from an EMBL/GenBank/DDBJ whole genome shotgun (WGS) entry which is preliminary data.</text>
</comment>
<comment type="similarity">
    <text evidence="1">Belongs to the glycosyl hydrolase 16 family.</text>
</comment>
<gene>
    <name evidence="4" type="ORF">CXU09_10595</name>
</gene>
<dbReference type="InterPro" id="IPR013320">
    <property type="entry name" value="ConA-like_dom_sf"/>
</dbReference>
<organism evidence="4 5">
    <name type="scientific">Akkermansia muciniphila</name>
    <dbReference type="NCBI Taxonomy" id="239935"/>
    <lineage>
        <taxon>Bacteria</taxon>
        <taxon>Pseudomonadati</taxon>
        <taxon>Verrucomicrobiota</taxon>
        <taxon>Verrucomicrobiia</taxon>
        <taxon>Verrucomicrobiales</taxon>
        <taxon>Akkermansiaceae</taxon>
        <taxon>Akkermansia</taxon>
    </lineage>
</organism>
<dbReference type="InterPro" id="IPR050546">
    <property type="entry name" value="Glycosyl_Hydrlase_16"/>
</dbReference>
<feature type="domain" description="GH16" evidence="3">
    <location>
        <begin position="55"/>
        <end position="301"/>
    </location>
</feature>
<name>A0AAP8NKH4_9BACT</name>
<dbReference type="PANTHER" id="PTHR10963">
    <property type="entry name" value="GLYCOSYL HYDROLASE-RELATED"/>
    <property type="match status" value="1"/>
</dbReference>
<evidence type="ECO:0000313" key="4">
    <source>
        <dbReference type="EMBL" id="PNC54036.1"/>
    </source>
</evidence>
<reference evidence="4 5" key="1">
    <citation type="journal article" date="2017" name="BMC Genomics">
        <title>Genome sequencing of 39 Akkermansia muciniphila isolates reveals its population structure, genomic and functional diverisity, and global distribution in mammalian gut microbiotas.</title>
        <authorList>
            <person name="Guo X."/>
            <person name="Li S."/>
            <person name="Zhang J."/>
            <person name="Wu F."/>
            <person name="Li X."/>
            <person name="Wu D."/>
            <person name="Zhang M."/>
            <person name="Ou Z."/>
            <person name="Jie Z."/>
            <person name="Yan Q."/>
            <person name="Li P."/>
            <person name="Yi J."/>
            <person name="Peng Y."/>
        </authorList>
    </citation>
    <scope>NUCLEOTIDE SEQUENCE [LARGE SCALE GENOMIC DNA]</scope>
    <source>
        <strain evidence="4 5">GP43</strain>
    </source>
</reference>
<dbReference type="PANTHER" id="PTHR10963:SF55">
    <property type="entry name" value="GLYCOSIDE HYDROLASE FAMILY 16 PROTEIN"/>
    <property type="match status" value="1"/>
</dbReference>
<dbReference type="AlphaFoldDB" id="A0AAP8NKH4"/>
<dbReference type="InterPro" id="IPR000757">
    <property type="entry name" value="Beta-glucanase-like"/>
</dbReference>
<keyword evidence="2" id="KW-0732">Signal</keyword>
<dbReference type="Gene3D" id="2.60.120.200">
    <property type="match status" value="1"/>
</dbReference>
<feature type="chain" id="PRO_5042989146" evidence="2">
    <location>
        <begin position="23"/>
        <end position="313"/>
    </location>
</feature>
<dbReference type="RefSeq" id="WP_102736045.1">
    <property type="nucleotide sequence ID" value="NZ_PJKN01000006.1"/>
</dbReference>
<accession>A0AAP8NKH4</accession>
<evidence type="ECO:0000256" key="2">
    <source>
        <dbReference type="SAM" id="SignalP"/>
    </source>
</evidence>
<dbReference type="Proteomes" id="UP000235914">
    <property type="component" value="Unassembled WGS sequence"/>
</dbReference>
<dbReference type="CDD" id="cd08023">
    <property type="entry name" value="GH16_laminarinase_like"/>
    <property type="match status" value="1"/>
</dbReference>
<dbReference type="Pfam" id="PF00722">
    <property type="entry name" value="Glyco_hydro_16"/>
    <property type="match status" value="1"/>
</dbReference>
<proteinExistence type="inferred from homology"/>
<sequence>MNIPPLFNILASAALLSTPLHAQLYTLHGDGVKKTERVVEKADYSDYELVWHDEFDKDGRPDPAKWNYEHSFVRNKEAQWYQPENAYCKDGMLIIEGRKEKHANPHYDPEGKNWQTTRKEAEYTSASLTTRSKFSWLYGRFEIRARFSPREGMWPAFWTLGVKEKWPMCGEIDIMEYYQSTYLANLCWGSPKKHVGKWSTTYTPLKWLQEKHADWADSFHVFRMDWDEKEVRLYADDILLNRTPLDNTVNASYKEVANPFRQPHFIILNLALGATGGDLDKLPLPQKYEIDYVRIYQKKDSPHKGTIPYRAEK</sequence>
<dbReference type="EMBL" id="PJKN01000006">
    <property type="protein sequence ID" value="PNC54036.1"/>
    <property type="molecule type" value="Genomic_DNA"/>
</dbReference>
<evidence type="ECO:0000313" key="5">
    <source>
        <dbReference type="Proteomes" id="UP000235914"/>
    </source>
</evidence>
<dbReference type="GO" id="GO:0005975">
    <property type="term" value="P:carbohydrate metabolic process"/>
    <property type="evidence" value="ECO:0007669"/>
    <property type="project" value="InterPro"/>
</dbReference>